<reference evidence="1" key="1">
    <citation type="journal article" date="2013" name="Nat. Commun.">
        <title>Whole-genome sequencing of Oryza brachyantha reveals mechanisms underlying Oryza genome evolution.</title>
        <authorList>
            <person name="Chen J."/>
            <person name="Huang Q."/>
            <person name="Gao D."/>
            <person name="Wang J."/>
            <person name="Lang Y."/>
            <person name="Liu T."/>
            <person name="Li B."/>
            <person name="Bai Z."/>
            <person name="Luis Goicoechea J."/>
            <person name="Liang C."/>
            <person name="Chen C."/>
            <person name="Zhang W."/>
            <person name="Sun S."/>
            <person name="Liao Y."/>
            <person name="Zhang X."/>
            <person name="Yang L."/>
            <person name="Song C."/>
            <person name="Wang M."/>
            <person name="Shi J."/>
            <person name="Liu G."/>
            <person name="Liu J."/>
            <person name="Zhou H."/>
            <person name="Zhou W."/>
            <person name="Yu Q."/>
            <person name="An N."/>
            <person name="Chen Y."/>
            <person name="Cai Q."/>
            <person name="Wang B."/>
            <person name="Liu B."/>
            <person name="Min J."/>
            <person name="Huang Y."/>
            <person name="Wu H."/>
            <person name="Li Z."/>
            <person name="Zhang Y."/>
            <person name="Yin Y."/>
            <person name="Song W."/>
            <person name="Jiang J."/>
            <person name="Jackson S.A."/>
            <person name="Wing R.A."/>
            <person name="Wang J."/>
            <person name="Chen M."/>
        </authorList>
    </citation>
    <scope>NUCLEOTIDE SEQUENCE [LARGE SCALE GENOMIC DNA]</scope>
    <source>
        <strain evidence="1">cv. IRGC 101232</strain>
    </source>
</reference>
<dbReference type="AlphaFoldDB" id="J3M3U6"/>
<reference evidence="1" key="2">
    <citation type="submission" date="2013-04" db="UniProtKB">
        <authorList>
            <consortium name="EnsemblPlants"/>
        </authorList>
    </citation>
    <scope>IDENTIFICATION</scope>
</reference>
<protein>
    <submittedName>
        <fullName evidence="1">Uncharacterized protein</fullName>
    </submittedName>
</protein>
<accession>J3M3U6</accession>
<dbReference type="Proteomes" id="UP000006038">
    <property type="component" value="Chromosome 5"/>
</dbReference>
<evidence type="ECO:0000313" key="2">
    <source>
        <dbReference type="Proteomes" id="UP000006038"/>
    </source>
</evidence>
<dbReference type="EnsemblPlants" id="OB05G12700.1">
    <property type="protein sequence ID" value="OB05G12700.1"/>
    <property type="gene ID" value="OB05G12700"/>
</dbReference>
<name>J3M3U6_ORYBR</name>
<keyword evidence="2" id="KW-1185">Reference proteome</keyword>
<proteinExistence type="predicted"/>
<evidence type="ECO:0000313" key="1">
    <source>
        <dbReference type="EnsemblPlants" id="OB05G12700.1"/>
    </source>
</evidence>
<sequence>MVLISAPKPAPSVTNYQASATGSDHYAHKVNISSNMELCGKDTNDNDHFLKIGIGCSTGTEKRKVPVSSDLS</sequence>
<dbReference type="Gramene" id="OB05G12700.1">
    <property type="protein sequence ID" value="OB05G12700.1"/>
    <property type="gene ID" value="OB05G12700"/>
</dbReference>
<organism evidence="1">
    <name type="scientific">Oryza brachyantha</name>
    <name type="common">malo sina</name>
    <dbReference type="NCBI Taxonomy" id="4533"/>
    <lineage>
        <taxon>Eukaryota</taxon>
        <taxon>Viridiplantae</taxon>
        <taxon>Streptophyta</taxon>
        <taxon>Embryophyta</taxon>
        <taxon>Tracheophyta</taxon>
        <taxon>Spermatophyta</taxon>
        <taxon>Magnoliopsida</taxon>
        <taxon>Liliopsida</taxon>
        <taxon>Poales</taxon>
        <taxon>Poaceae</taxon>
        <taxon>BOP clade</taxon>
        <taxon>Oryzoideae</taxon>
        <taxon>Oryzeae</taxon>
        <taxon>Oryzinae</taxon>
        <taxon>Oryza</taxon>
    </lineage>
</organism>
<dbReference type="HOGENOM" id="CLU_2726230_0_0_1"/>